<reference evidence="2" key="1">
    <citation type="submission" date="2023-11" db="EMBL/GenBank/DDBJ databases">
        <authorList>
            <person name="Alioto T."/>
            <person name="Alioto T."/>
            <person name="Gomez Garrido J."/>
        </authorList>
    </citation>
    <scope>NUCLEOTIDE SEQUENCE</scope>
</reference>
<feature type="region of interest" description="Disordered" evidence="1">
    <location>
        <begin position="183"/>
        <end position="209"/>
    </location>
</feature>
<feature type="compositionally biased region" description="Basic and acidic residues" evidence="1">
    <location>
        <begin position="229"/>
        <end position="243"/>
    </location>
</feature>
<feature type="region of interest" description="Disordered" evidence="1">
    <location>
        <begin position="224"/>
        <end position="280"/>
    </location>
</feature>
<evidence type="ECO:0000256" key="1">
    <source>
        <dbReference type="SAM" id="MobiDB-lite"/>
    </source>
</evidence>
<comment type="caution">
    <text evidence="2">The sequence shown here is derived from an EMBL/GenBank/DDBJ whole genome shotgun (WGS) entry which is preliminary data.</text>
</comment>
<keyword evidence="3" id="KW-1185">Reference proteome</keyword>
<accession>A0AAI9E4I2</accession>
<dbReference type="Proteomes" id="UP001296104">
    <property type="component" value="Unassembled WGS sequence"/>
</dbReference>
<name>A0AAI9E4I2_9PEZI</name>
<protein>
    <submittedName>
        <fullName evidence="2">Uncharacterized protein</fullName>
    </submittedName>
</protein>
<dbReference type="EMBL" id="CAVMBE010000005">
    <property type="protein sequence ID" value="CAK3829009.1"/>
    <property type="molecule type" value="Genomic_DNA"/>
</dbReference>
<evidence type="ECO:0000313" key="3">
    <source>
        <dbReference type="Proteomes" id="UP001296104"/>
    </source>
</evidence>
<proteinExistence type="predicted"/>
<gene>
    <name evidence="2" type="ORF">LECACI_7A001309</name>
</gene>
<sequence length="280" mass="31708">MKQPVEYITDLISGKHQSILSEAVERAKEINGLPPPTVGGAPRGSRIFWLQDNAHHWNKTASPHFYQFPDTIQGHADAWEFLVARAGERGEILDPSEGDHEERRRKDPWWNFWARRKTTRLQRHLQETIPLQDLEAQTPAGTRAQTPGREFLSRVNSSSYRMIEVSERRPSSLSPIPYVIPVTGEAGPSDWVHRQEEEARKHPRDHSSITLDNAEAICAPQPDAATDYEAQKARREARHDSKHSPASSKDIEAVSSEPRAEQEDDTEISELQASVYATLT</sequence>
<organism evidence="2 3">
    <name type="scientific">Lecanosticta acicola</name>
    <dbReference type="NCBI Taxonomy" id="111012"/>
    <lineage>
        <taxon>Eukaryota</taxon>
        <taxon>Fungi</taxon>
        <taxon>Dikarya</taxon>
        <taxon>Ascomycota</taxon>
        <taxon>Pezizomycotina</taxon>
        <taxon>Dothideomycetes</taxon>
        <taxon>Dothideomycetidae</taxon>
        <taxon>Mycosphaerellales</taxon>
        <taxon>Mycosphaerellaceae</taxon>
        <taxon>Lecanosticta</taxon>
    </lineage>
</organism>
<evidence type="ECO:0000313" key="2">
    <source>
        <dbReference type="EMBL" id="CAK3829009.1"/>
    </source>
</evidence>
<feature type="compositionally biased region" description="Basic and acidic residues" evidence="1">
    <location>
        <begin position="191"/>
        <end position="200"/>
    </location>
</feature>
<dbReference type="AlphaFoldDB" id="A0AAI9E4I2"/>
<feature type="compositionally biased region" description="Polar residues" evidence="1">
    <location>
        <begin position="269"/>
        <end position="280"/>
    </location>
</feature>